<evidence type="ECO:0000256" key="7">
    <source>
        <dbReference type="ARBA" id="ARBA00022505"/>
    </source>
</evidence>
<keyword evidence="9 13" id="KW-0479">Metal-binding</keyword>
<dbReference type="InterPro" id="IPR005111">
    <property type="entry name" value="MoeA_C_domain_IV"/>
</dbReference>
<dbReference type="Pfam" id="PF03454">
    <property type="entry name" value="MoeA_C"/>
    <property type="match status" value="1"/>
</dbReference>
<sequence length="431" mass="46861">MYEKREAIKVSEAVARVMNYTKTGEKEYIDLAEAEGRYLAEDIVADHPIPPFDRSPLDGFAVRSKDTEKATSDNPVKLQVVETVGAGHVSSTSLEAGQAVRVMTGTIMPSSCDAIVMFELATERNEGDQTYIEIKRSFESGDYVSKKGEETKKGEVVVEAGTKITAGVIAVLATFGYSEVPVSKKPVIGIYATGTELLDVDEELQPGKIRNSNAYMIISQIRQSGGEPKYFGKLADDFDLCYEAVSESLTSVDALITTGGVSVGDFDFLPEIYTKLGANVLFNKIAMRPGSVTTVAEKDGQLLFGLSGNPSACFVGFELYVRPWMKTYLQSPKPYLQIVKGSLTADFPKPNPFTRFIRSKVEYDNGRIVASPVGMDKSQVVTSLAYTDALVAVPGGTRGYRSGDEVDILLLSSEGSKEPIKDFMKVREGSL</sequence>
<dbReference type="InterPro" id="IPR036425">
    <property type="entry name" value="MoaB/Mog-like_dom_sf"/>
</dbReference>
<dbReference type="SMART" id="SM00852">
    <property type="entry name" value="MoCF_biosynth"/>
    <property type="match status" value="1"/>
</dbReference>
<dbReference type="CDD" id="cd00887">
    <property type="entry name" value="MoeA"/>
    <property type="match status" value="1"/>
</dbReference>
<evidence type="ECO:0000256" key="2">
    <source>
        <dbReference type="ARBA" id="ARBA00002901"/>
    </source>
</evidence>
<evidence type="ECO:0000259" key="14">
    <source>
        <dbReference type="SMART" id="SM00852"/>
    </source>
</evidence>
<dbReference type="Pfam" id="PF00994">
    <property type="entry name" value="MoCF_biosynth"/>
    <property type="match status" value="1"/>
</dbReference>
<keyword evidence="10 13" id="KW-0460">Magnesium</keyword>
<keyword evidence="8 13" id="KW-0808">Transferase</keyword>
<comment type="cofactor">
    <cofactor evidence="1 13">
        <name>Mg(2+)</name>
        <dbReference type="ChEBI" id="CHEBI:18420"/>
    </cofactor>
</comment>
<dbReference type="RefSeq" id="WP_110609574.1">
    <property type="nucleotide sequence ID" value="NZ_PDOD01000002.1"/>
</dbReference>
<dbReference type="Gene3D" id="2.170.190.11">
    <property type="entry name" value="Molybdopterin biosynthesis moea protein, domain 3"/>
    <property type="match status" value="1"/>
</dbReference>
<evidence type="ECO:0000256" key="8">
    <source>
        <dbReference type="ARBA" id="ARBA00022679"/>
    </source>
</evidence>
<dbReference type="InterPro" id="IPR005110">
    <property type="entry name" value="MoeA_linker/N"/>
</dbReference>
<dbReference type="GO" id="GO:0061599">
    <property type="term" value="F:molybdopterin molybdotransferase activity"/>
    <property type="evidence" value="ECO:0007669"/>
    <property type="project" value="UniProtKB-UniRule"/>
</dbReference>
<comment type="caution">
    <text evidence="15">The sequence shown here is derived from an EMBL/GenBank/DDBJ whole genome shotgun (WGS) entry which is preliminary data.</text>
</comment>
<dbReference type="AlphaFoldDB" id="A0A323TLT2"/>
<dbReference type="Gene3D" id="2.40.340.10">
    <property type="entry name" value="MoeA, C-terminal, domain IV"/>
    <property type="match status" value="1"/>
</dbReference>
<accession>A0A323TLT2</accession>
<evidence type="ECO:0000313" key="15">
    <source>
        <dbReference type="EMBL" id="PYZ93543.1"/>
    </source>
</evidence>
<keyword evidence="11 13" id="KW-0501">Molybdenum cofactor biosynthesis</keyword>
<dbReference type="PANTHER" id="PTHR10192:SF5">
    <property type="entry name" value="GEPHYRIN"/>
    <property type="match status" value="1"/>
</dbReference>
<dbReference type="GO" id="GO:0046872">
    <property type="term" value="F:metal ion binding"/>
    <property type="evidence" value="ECO:0007669"/>
    <property type="project" value="UniProtKB-UniRule"/>
</dbReference>
<dbReference type="FunFam" id="2.170.190.11:FF:000001">
    <property type="entry name" value="Molybdopterin molybdenumtransferase"/>
    <property type="match status" value="1"/>
</dbReference>
<comment type="function">
    <text evidence="2 13">Catalyzes the insertion of molybdate into adenylated molybdopterin with the concomitant release of AMP.</text>
</comment>
<evidence type="ECO:0000256" key="9">
    <source>
        <dbReference type="ARBA" id="ARBA00022723"/>
    </source>
</evidence>
<protein>
    <recommendedName>
        <fullName evidence="6 13">Molybdopterin molybdenumtransferase</fullName>
        <ecNumber evidence="5 13">2.10.1.1</ecNumber>
    </recommendedName>
</protein>
<evidence type="ECO:0000256" key="1">
    <source>
        <dbReference type="ARBA" id="ARBA00001946"/>
    </source>
</evidence>
<comment type="similarity">
    <text evidence="4 13">Belongs to the MoeA family.</text>
</comment>
<comment type="pathway">
    <text evidence="3 13">Cofactor biosynthesis; molybdopterin biosynthesis.</text>
</comment>
<comment type="catalytic activity">
    <reaction evidence="12">
        <text>adenylyl-molybdopterin + molybdate = Mo-molybdopterin + AMP + H(+)</text>
        <dbReference type="Rhea" id="RHEA:35047"/>
        <dbReference type="ChEBI" id="CHEBI:15378"/>
        <dbReference type="ChEBI" id="CHEBI:36264"/>
        <dbReference type="ChEBI" id="CHEBI:62727"/>
        <dbReference type="ChEBI" id="CHEBI:71302"/>
        <dbReference type="ChEBI" id="CHEBI:456215"/>
        <dbReference type="EC" id="2.10.1.1"/>
    </reaction>
</comment>
<keyword evidence="16" id="KW-1185">Reference proteome</keyword>
<evidence type="ECO:0000256" key="10">
    <source>
        <dbReference type="ARBA" id="ARBA00022842"/>
    </source>
</evidence>
<dbReference type="EMBL" id="PDOD01000002">
    <property type="protein sequence ID" value="PYZ93543.1"/>
    <property type="molecule type" value="Genomic_DNA"/>
</dbReference>
<dbReference type="PANTHER" id="PTHR10192">
    <property type="entry name" value="MOLYBDOPTERIN BIOSYNTHESIS PROTEIN"/>
    <property type="match status" value="1"/>
</dbReference>
<dbReference type="InterPro" id="IPR036135">
    <property type="entry name" value="MoeA_linker/N_sf"/>
</dbReference>
<dbReference type="SUPFAM" id="SSF53218">
    <property type="entry name" value="Molybdenum cofactor biosynthesis proteins"/>
    <property type="match status" value="1"/>
</dbReference>
<dbReference type="NCBIfam" id="TIGR00177">
    <property type="entry name" value="molyb_syn"/>
    <property type="match status" value="1"/>
</dbReference>
<evidence type="ECO:0000256" key="11">
    <source>
        <dbReference type="ARBA" id="ARBA00023150"/>
    </source>
</evidence>
<dbReference type="GO" id="GO:0005829">
    <property type="term" value="C:cytosol"/>
    <property type="evidence" value="ECO:0007669"/>
    <property type="project" value="TreeGrafter"/>
</dbReference>
<name>A0A323TLT2_9BACI</name>
<feature type="domain" description="MoaB/Mog" evidence="14">
    <location>
        <begin position="189"/>
        <end position="327"/>
    </location>
</feature>
<dbReference type="EC" id="2.10.1.1" evidence="5 13"/>
<dbReference type="InterPro" id="IPR001453">
    <property type="entry name" value="MoaB/Mog_dom"/>
</dbReference>
<dbReference type="OrthoDB" id="9804758at2"/>
<evidence type="ECO:0000313" key="16">
    <source>
        <dbReference type="Proteomes" id="UP000248214"/>
    </source>
</evidence>
<dbReference type="FunFam" id="3.40.980.10:FF:000004">
    <property type="entry name" value="Molybdopterin molybdenumtransferase"/>
    <property type="match status" value="1"/>
</dbReference>
<dbReference type="NCBIfam" id="NF045515">
    <property type="entry name" value="Glp_gephyrin"/>
    <property type="match status" value="1"/>
</dbReference>
<dbReference type="SUPFAM" id="SSF63867">
    <property type="entry name" value="MoeA C-terminal domain-like"/>
    <property type="match status" value="1"/>
</dbReference>
<evidence type="ECO:0000256" key="4">
    <source>
        <dbReference type="ARBA" id="ARBA00010763"/>
    </source>
</evidence>
<dbReference type="Pfam" id="PF03453">
    <property type="entry name" value="MoeA_N"/>
    <property type="match status" value="1"/>
</dbReference>
<reference evidence="15 16" key="1">
    <citation type="submission" date="2017-10" db="EMBL/GenBank/DDBJ databases">
        <title>Bacillus sp. nov., a halophilic bacterium isolated from a Keqin Lake.</title>
        <authorList>
            <person name="Wang H."/>
        </authorList>
    </citation>
    <scope>NUCLEOTIDE SEQUENCE [LARGE SCALE GENOMIC DNA]</scope>
    <source>
        <strain evidence="15 16">KQ-12</strain>
    </source>
</reference>
<dbReference type="Gene3D" id="3.90.105.10">
    <property type="entry name" value="Molybdopterin biosynthesis moea protein, domain 2"/>
    <property type="match status" value="1"/>
</dbReference>
<evidence type="ECO:0000256" key="13">
    <source>
        <dbReference type="RuleBase" id="RU365090"/>
    </source>
</evidence>
<dbReference type="GO" id="GO:0006777">
    <property type="term" value="P:Mo-molybdopterin cofactor biosynthetic process"/>
    <property type="evidence" value="ECO:0007669"/>
    <property type="project" value="UniProtKB-UniRule"/>
</dbReference>
<dbReference type="UniPathway" id="UPA00344"/>
<gene>
    <name evidence="15" type="ORF">CR194_10270</name>
</gene>
<dbReference type="Proteomes" id="UP000248214">
    <property type="component" value="Unassembled WGS sequence"/>
</dbReference>
<proteinExistence type="inferred from homology"/>
<evidence type="ECO:0000256" key="3">
    <source>
        <dbReference type="ARBA" id="ARBA00005046"/>
    </source>
</evidence>
<dbReference type="InterPro" id="IPR038987">
    <property type="entry name" value="MoeA-like"/>
</dbReference>
<dbReference type="SUPFAM" id="SSF63882">
    <property type="entry name" value="MoeA N-terminal region -like"/>
    <property type="match status" value="1"/>
</dbReference>
<organism evidence="15 16">
    <name type="scientific">Salipaludibacillus keqinensis</name>
    <dbReference type="NCBI Taxonomy" id="2045207"/>
    <lineage>
        <taxon>Bacteria</taxon>
        <taxon>Bacillati</taxon>
        <taxon>Bacillota</taxon>
        <taxon>Bacilli</taxon>
        <taxon>Bacillales</taxon>
        <taxon>Bacillaceae</taxon>
    </lineage>
</organism>
<dbReference type="InterPro" id="IPR036688">
    <property type="entry name" value="MoeA_C_domain_IV_sf"/>
</dbReference>
<evidence type="ECO:0000256" key="6">
    <source>
        <dbReference type="ARBA" id="ARBA00021108"/>
    </source>
</evidence>
<evidence type="ECO:0000256" key="5">
    <source>
        <dbReference type="ARBA" id="ARBA00013269"/>
    </source>
</evidence>
<dbReference type="Gene3D" id="3.40.980.10">
    <property type="entry name" value="MoaB/Mog-like domain"/>
    <property type="match status" value="1"/>
</dbReference>
<evidence type="ECO:0000256" key="12">
    <source>
        <dbReference type="ARBA" id="ARBA00047317"/>
    </source>
</evidence>
<keyword evidence="7 13" id="KW-0500">Molybdenum</keyword>